<evidence type="ECO:0000313" key="2">
    <source>
        <dbReference type="Proteomes" id="UP000828390"/>
    </source>
</evidence>
<proteinExistence type="predicted"/>
<comment type="caution">
    <text evidence="1">The sequence shown here is derived from an EMBL/GenBank/DDBJ whole genome shotgun (WGS) entry which is preliminary data.</text>
</comment>
<dbReference type="EMBL" id="JAIWYP010000005">
    <property type="protein sequence ID" value="KAH3819411.1"/>
    <property type="molecule type" value="Genomic_DNA"/>
</dbReference>
<reference evidence="1" key="1">
    <citation type="journal article" date="2019" name="bioRxiv">
        <title>The Genome of the Zebra Mussel, Dreissena polymorpha: A Resource for Invasive Species Research.</title>
        <authorList>
            <person name="McCartney M.A."/>
            <person name="Auch B."/>
            <person name="Kono T."/>
            <person name="Mallez S."/>
            <person name="Zhang Y."/>
            <person name="Obille A."/>
            <person name="Becker A."/>
            <person name="Abrahante J.E."/>
            <person name="Garbe J."/>
            <person name="Badalamenti J.P."/>
            <person name="Herman A."/>
            <person name="Mangelson H."/>
            <person name="Liachko I."/>
            <person name="Sullivan S."/>
            <person name="Sone E.D."/>
            <person name="Koren S."/>
            <person name="Silverstein K.A.T."/>
            <person name="Beckman K.B."/>
            <person name="Gohl D.M."/>
        </authorList>
    </citation>
    <scope>NUCLEOTIDE SEQUENCE</scope>
    <source>
        <strain evidence="1">Duluth1</strain>
        <tissue evidence="1">Whole animal</tissue>
    </source>
</reference>
<gene>
    <name evidence="1" type="ORF">DPMN_121145</name>
</gene>
<evidence type="ECO:0000313" key="1">
    <source>
        <dbReference type="EMBL" id="KAH3819411.1"/>
    </source>
</evidence>
<dbReference type="Proteomes" id="UP000828390">
    <property type="component" value="Unassembled WGS sequence"/>
</dbReference>
<keyword evidence="2" id="KW-1185">Reference proteome</keyword>
<name>A0A9D4JP88_DREPO</name>
<dbReference type="AlphaFoldDB" id="A0A9D4JP88"/>
<organism evidence="1 2">
    <name type="scientific">Dreissena polymorpha</name>
    <name type="common">Zebra mussel</name>
    <name type="synonym">Mytilus polymorpha</name>
    <dbReference type="NCBI Taxonomy" id="45954"/>
    <lineage>
        <taxon>Eukaryota</taxon>
        <taxon>Metazoa</taxon>
        <taxon>Spiralia</taxon>
        <taxon>Lophotrochozoa</taxon>
        <taxon>Mollusca</taxon>
        <taxon>Bivalvia</taxon>
        <taxon>Autobranchia</taxon>
        <taxon>Heteroconchia</taxon>
        <taxon>Euheterodonta</taxon>
        <taxon>Imparidentia</taxon>
        <taxon>Neoheterodontei</taxon>
        <taxon>Myida</taxon>
        <taxon>Dreissenoidea</taxon>
        <taxon>Dreissenidae</taxon>
        <taxon>Dreissena</taxon>
    </lineage>
</organism>
<reference evidence="1" key="2">
    <citation type="submission" date="2020-11" db="EMBL/GenBank/DDBJ databases">
        <authorList>
            <person name="McCartney M.A."/>
            <person name="Auch B."/>
            <person name="Kono T."/>
            <person name="Mallez S."/>
            <person name="Becker A."/>
            <person name="Gohl D.M."/>
            <person name="Silverstein K.A.T."/>
            <person name="Koren S."/>
            <person name="Bechman K.B."/>
            <person name="Herman A."/>
            <person name="Abrahante J.E."/>
            <person name="Garbe J."/>
        </authorList>
    </citation>
    <scope>NUCLEOTIDE SEQUENCE</scope>
    <source>
        <strain evidence="1">Duluth1</strain>
        <tissue evidence="1">Whole animal</tissue>
    </source>
</reference>
<accession>A0A9D4JP88</accession>
<protein>
    <submittedName>
        <fullName evidence="1">Uncharacterized protein</fullName>
    </submittedName>
</protein>
<sequence length="56" mass="6506">MWKQGLCEINDKGESFADLCATSSLVIEGRFFHHRRIHMATLVSRDLSMENQIDHM</sequence>